<dbReference type="OrthoDB" id="547665at2759"/>
<evidence type="ECO:0000256" key="1">
    <source>
        <dbReference type="ARBA" id="ARBA00022741"/>
    </source>
</evidence>
<keyword evidence="2" id="KW-0067">ATP-binding</keyword>
<comment type="caution">
    <text evidence="5">The sequence shown here is derived from an EMBL/GenBank/DDBJ whole genome shotgun (WGS) entry which is preliminary data.</text>
</comment>
<dbReference type="SUPFAM" id="SSF56112">
    <property type="entry name" value="Protein kinase-like (PK-like)"/>
    <property type="match status" value="1"/>
</dbReference>
<dbReference type="AlphaFoldDB" id="A0A2P6QHF3"/>
<feature type="domain" description="Protein kinase" evidence="4">
    <location>
        <begin position="69"/>
        <end position="358"/>
    </location>
</feature>
<dbReference type="EMBL" id="PDCK01000043">
    <property type="protein sequence ID" value="PRQ33609.1"/>
    <property type="molecule type" value="Genomic_DNA"/>
</dbReference>
<keyword evidence="5" id="KW-0808">Transferase</keyword>
<dbReference type="InterPro" id="IPR050528">
    <property type="entry name" value="L-type_Lectin-RKs"/>
</dbReference>
<dbReference type="GO" id="GO:0004672">
    <property type="term" value="F:protein kinase activity"/>
    <property type="evidence" value="ECO:0007669"/>
    <property type="project" value="InterPro"/>
</dbReference>
<sequence length="369" mass="42045">MGTEDLKGIKVAALPSLFDFILGVGVSIYCLVASKRRKSSGVIGNNDLDRQALPKQFSPEELHAATNGFAPHRRLVREGSGQVYRGLLQGLGREVAIKKIWTGTDQHYEETFMNEVKIISRLIHRNMVQFIGWCHDQERNECLVVYEYMPNGSLDQHLFGRRNSLQWNSRYKVALGLARALQYLHEDAEDCVFHRDIKSADVLLDKDLRTKLGDFGISKRMDSQFPTQTTEVVGSQLRQRTEVVGTVDYIATEYAIEGKASKESDMSSFKVVALEIACGRKSYSFNDNLSLYKWVWKLYLEGHLLDAADERLETEFEQEEMKCLLIVGLWCTHPHNKERPNAGQVMKVLELEEPLPALPLDMHLQQSLP</sequence>
<evidence type="ECO:0000256" key="2">
    <source>
        <dbReference type="ARBA" id="ARBA00022840"/>
    </source>
</evidence>
<dbReference type="InterPro" id="IPR011009">
    <property type="entry name" value="Kinase-like_dom_sf"/>
</dbReference>
<dbReference type="Proteomes" id="UP000238479">
    <property type="component" value="Chromosome 5"/>
</dbReference>
<dbReference type="InterPro" id="IPR001245">
    <property type="entry name" value="Ser-Thr/Tyr_kinase_cat_dom"/>
</dbReference>
<dbReference type="Pfam" id="PF07714">
    <property type="entry name" value="PK_Tyr_Ser-Thr"/>
    <property type="match status" value="1"/>
</dbReference>
<name>A0A2P6QHF3_ROSCH</name>
<dbReference type="PROSITE" id="PS50011">
    <property type="entry name" value="PROTEIN_KINASE_DOM"/>
    <property type="match status" value="1"/>
</dbReference>
<dbReference type="Gene3D" id="3.30.200.20">
    <property type="entry name" value="Phosphorylase Kinase, domain 1"/>
    <property type="match status" value="1"/>
</dbReference>
<keyword evidence="3" id="KW-0472">Membrane</keyword>
<keyword evidence="3" id="KW-0812">Transmembrane</keyword>
<accession>A0A2P6QHF3</accession>
<evidence type="ECO:0000256" key="3">
    <source>
        <dbReference type="SAM" id="Phobius"/>
    </source>
</evidence>
<evidence type="ECO:0000313" key="6">
    <source>
        <dbReference type="Proteomes" id="UP000238479"/>
    </source>
</evidence>
<dbReference type="GO" id="GO:0005524">
    <property type="term" value="F:ATP binding"/>
    <property type="evidence" value="ECO:0007669"/>
    <property type="project" value="UniProtKB-KW"/>
</dbReference>
<dbReference type="FunFam" id="1.10.510.10:FF:000522">
    <property type="entry name" value="L-type lectin-domain containing receptor kinase IX.1"/>
    <property type="match status" value="1"/>
</dbReference>
<feature type="transmembrane region" description="Helical" evidence="3">
    <location>
        <begin position="12"/>
        <end position="32"/>
    </location>
</feature>
<reference evidence="5 6" key="1">
    <citation type="journal article" date="2018" name="Nat. Genet.">
        <title>The Rosa genome provides new insights in the design of modern roses.</title>
        <authorList>
            <person name="Bendahmane M."/>
        </authorList>
    </citation>
    <scope>NUCLEOTIDE SEQUENCE [LARGE SCALE GENOMIC DNA]</scope>
    <source>
        <strain evidence="6">cv. Old Blush</strain>
    </source>
</reference>
<protein>
    <recommendedName>
        <fullName evidence="4">Protein kinase domain-containing protein</fullName>
    </recommendedName>
</protein>
<evidence type="ECO:0000259" key="4">
    <source>
        <dbReference type="PROSITE" id="PS50011"/>
    </source>
</evidence>
<keyword evidence="3" id="KW-1133">Transmembrane helix</keyword>
<gene>
    <name evidence="5" type="ORF">RchiOBHm_Chr5g0059491</name>
</gene>
<keyword evidence="1" id="KW-0547">Nucleotide-binding</keyword>
<evidence type="ECO:0000313" key="5">
    <source>
        <dbReference type="EMBL" id="PRQ33609.1"/>
    </source>
</evidence>
<dbReference type="PANTHER" id="PTHR27007">
    <property type="match status" value="1"/>
</dbReference>
<dbReference type="Gene3D" id="1.10.510.10">
    <property type="entry name" value="Transferase(Phosphotransferase) domain 1"/>
    <property type="match status" value="1"/>
</dbReference>
<keyword evidence="6" id="KW-1185">Reference proteome</keyword>
<dbReference type="Gramene" id="PRQ33609">
    <property type="protein sequence ID" value="PRQ33609"/>
    <property type="gene ID" value="RchiOBHm_Chr5g0059491"/>
</dbReference>
<organism evidence="5 6">
    <name type="scientific">Rosa chinensis</name>
    <name type="common">China rose</name>
    <dbReference type="NCBI Taxonomy" id="74649"/>
    <lineage>
        <taxon>Eukaryota</taxon>
        <taxon>Viridiplantae</taxon>
        <taxon>Streptophyta</taxon>
        <taxon>Embryophyta</taxon>
        <taxon>Tracheophyta</taxon>
        <taxon>Spermatophyta</taxon>
        <taxon>Magnoliopsida</taxon>
        <taxon>eudicotyledons</taxon>
        <taxon>Gunneridae</taxon>
        <taxon>Pentapetalae</taxon>
        <taxon>rosids</taxon>
        <taxon>fabids</taxon>
        <taxon>Rosales</taxon>
        <taxon>Rosaceae</taxon>
        <taxon>Rosoideae</taxon>
        <taxon>Rosoideae incertae sedis</taxon>
        <taxon>Rosa</taxon>
    </lineage>
</organism>
<proteinExistence type="predicted"/>
<dbReference type="InterPro" id="IPR000719">
    <property type="entry name" value="Prot_kinase_dom"/>
</dbReference>